<reference evidence="1 2" key="1">
    <citation type="submission" date="2015-01" db="EMBL/GenBank/DDBJ databases">
        <title>Evolution of Trichinella species and genotypes.</title>
        <authorList>
            <person name="Korhonen P.K."/>
            <person name="Edoardo P."/>
            <person name="Giuseppe L.R."/>
            <person name="Gasser R.B."/>
        </authorList>
    </citation>
    <scope>NUCLEOTIDE SEQUENCE [LARGE SCALE GENOMIC DNA]</scope>
    <source>
        <strain evidence="1">ISS1029</strain>
    </source>
</reference>
<proteinExistence type="predicted"/>
<dbReference type="AlphaFoldDB" id="A0A0V1H9T6"/>
<evidence type="ECO:0000313" key="1">
    <source>
        <dbReference type="EMBL" id="KRZ07293.1"/>
    </source>
</evidence>
<gene>
    <name evidence="1" type="ORF">T11_10527</name>
</gene>
<dbReference type="OrthoDB" id="10322206at2759"/>
<sequence>MGEVYKVYTCFNNVATLEPRKCVVFQTLLNDEAISAGDWQLIFGGCCQTPMLNAVSKQHSDSDANLEPRNPAPS</sequence>
<protein>
    <submittedName>
        <fullName evidence="1">Uncharacterized protein</fullName>
    </submittedName>
</protein>
<organism evidence="1 2">
    <name type="scientific">Trichinella zimbabwensis</name>
    <dbReference type="NCBI Taxonomy" id="268475"/>
    <lineage>
        <taxon>Eukaryota</taxon>
        <taxon>Metazoa</taxon>
        <taxon>Ecdysozoa</taxon>
        <taxon>Nematoda</taxon>
        <taxon>Enoplea</taxon>
        <taxon>Dorylaimia</taxon>
        <taxon>Trichinellida</taxon>
        <taxon>Trichinellidae</taxon>
        <taxon>Trichinella</taxon>
    </lineage>
</organism>
<accession>A0A0V1H9T6</accession>
<dbReference type="EMBL" id="JYDP01000104">
    <property type="protein sequence ID" value="KRZ07293.1"/>
    <property type="molecule type" value="Genomic_DNA"/>
</dbReference>
<dbReference type="Proteomes" id="UP000055024">
    <property type="component" value="Unassembled WGS sequence"/>
</dbReference>
<name>A0A0V1H9T6_9BILA</name>
<keyword evidence="2" id="KW-1185">Reference proteome</keyword>
<comment type="caution">
    <text evidence="1">The sequence shown here is derived from an EMBL/GenBank/DDBJ whole genome shotgun (WGS) entry which is preliminary data.</text>
</comment>
<evidence type="ECO:0000313" key="2">
    <source>
        <dbReference type="Proteomes" id="UP000055024"/>
    </source>
</evidence>